<evidence type="ECO:0000313" key="8">
    <source>
        <dbReference type="EMBL" id="JAQ13135.1"/>
    </source>
</evidence>
<dbReference type="EMBL" id="GDHC01005494">
    <property type="protein sequence ID" value="JAQ13135.1"/>
    <property type="molecule type" value="Transcribed_RNA"/>
</dbReference>
<evidence type="ECO:0000256" key="4">
    <source>
        <dbReference type="SAM" id="Coils"/>
    </source>
</evidence>
<reference evidence="7" key="2">
    <citation type="submission" date="2014-07" db="EMBL/GenBank/DDBJ databases">
        <authorList>
            <person name="Hull J."/>
        </authorList>
    </citation>
    <scope>NUCLEOTIDE SEQUENCE</scope>
</reference>
<sequence>MQILAPNGFLNENIISCILHGALQGLAYMHRNNYIHRDIKAGNILLASNGVPKLADFGVTATTTAAYYTGGTHSAGGGDTGGSGTTTTRKAHTFTGTPCWMAPEVIAQEQEGYNTAADIWSLGITALELAFGYPPYAKMLPLKAMIATMDSDPPAPESYSNPARCKELSKEFRKFVAKILQKDPSKRPTALELLNDPFIRRAPKPEYLQDNVIRVLPASCYQSNCIDVPIITGDTHDTTSRYTEFSFDSLSNITATNTIADTTTVPDTLSSNTTAIGSDSQTAPNTNDSEQQQPSCTGGTGSNTLGAESDAQHQIDASVLQQAQSAITNIQQQLIQLVTQVDKMQETEELQQ</sequence>
<name>A0A0A9WPU9_LYGHE</name>
<reference evidence="7" key="1">
    <citation type="journal article" date="2014" name="PLoS ONE">
        <title>Transcriptome-Based Identification of ABC Transporters in the Western Tarnished Plant Bug Lygus hesperus.</title>
        <authorList>
            <person name="Hull J.J."/>
            <person name="Chaney K."/>
            <person name="Geib S.M."/>
            <person name="Fabrick J.A."/>
            <person name="Brent C.S."/>
            <person name="Walsh D."/>
            <person name="Lavine L.C."/>
        </authorList>
    </citation>
    <scope>NUCLEOTIDE SEQUENCE</scope>
</reference>
<evidence type="ECO:0000256" key="5">
    <source>
        <dbReference type="SAM" id="MobiDB-lite"/>
    </source>
</evidence>
<dbReference type="InterPro" id="IPR050629">
    <property type="entry name" value="STE20/SPS1-PAK"/>
</dbReference>
<dbReference type="InterPro" id="IPR011009">
    <property type="entry name" value="Kinase-like_dom_sf"/>
</dbReference>
<dbReference type="GO" id="GO:0005737">
    <property type="term" value="C:cytoplasm"/>
    <property type="evidence" value="ECO:0007669"/>
    <property type="project" value="TreeGrafter"/>
</dbReference>
<dbReference type="PROSITE" id="PS00108">
    <property type="entry name" value="PROTEIN_KINASE_ST"/>
    <property type="match status" value="1"/>
</dbReference>
<dbReference type="PROSITE" id="PS50011">
    <property type="entry name" value="PROTEIN_KINASE_DOM"/>
    <property type="match status" value="1"/>
</dbReference>
<feature type="region of interest" description="Disordered" evidence="5">
    <location>
        <begin position="263"/>
        <end position="307"/>
    </location>
</feature>
<dbReference type="Pfam" id="PF00069">
    <property type="entry name" value="Pkinase"/>
    <property type="match status" value="1"/>
</dbReference>
<protein>
    <submittedName>
        <fullName evidence="7">STE20/SPS1-related proline-alanine-rich protein kinase</fullName>
    </submittedName>
</protein>
<evidence type="ECO:0000256" key="3">
    <source>
        <dbReference type="ARBA" id="ARBA00022840"/>
    </source>
</evidence>
<feature type="compositionally biased region" description="Polar residues" evidence="5">
    <location>
        <begin position="269"/>
        <end position="306"/>
    </location>
</feature>
<keyword evidence="3" id="KW-0067">ATP-binding</keyword>
<dbReference type="InterPro" id="IPR008271">
    <property type="entry name" value="Ser/Thr_kinase_AS"/>
</dbReference>
<keyword evidence="7" id="KW-0418">Kinase</keyword>
<keyword evidence="4" id="KW-0175">Coiled coil</keyword>
<dbReference type="PANTHER" id="PTHR48012:SF16">
    <property type="entry name" value="NON-SPECIFIC SERINE_THREONINE PROTEIN KINASE"/>
    <property type="match status" value="1"/>
</dbReference>
<dbReference type="AlphaFoldDB" id="A0A0A9WPU9"/>
<dbReference type="InterPro" id="IPR000719">
    <property type="entry name" value="Prot_kinase_dom"/>
</dbReference>
<feature type="domain" description="Protein kinase" evidence="6">
    <location>
        <begin position="1"/>
        <end position="199"/>
    </location>
</feature>
<accession>A0A0A9WPU9</accession>
<dbReference type="EMBL" id="GBHO01033127">
    <property type="protein sequence ID" value="JAG10477.1"/>
    <property type="molecule type" value="Transcribed_RNA"/>
</dbReference>
<evidence type="ECO:0000256" key="2">
    <source>
        <dbReference type="ARBA" id="ARBA00022741"/>
    </source>
</evidence>
<dbReference type="GO" id="GO:0004674">
    <property type="term" value="F:protein serine/threonine kinase activity"/>
    <property type="evidence" value="ECO:0007669"/>
    <property type="project" value="TreeGrafter"/>
</dbReference>
<comment type="similarity">
    <text evidence="1">Belongs to the protein kinase superfamily. STE Ser/Thr protein kinase family. STE20 subfamily.</text>
</comment>
<organism evidence="7">
    <name type="scientific">Lygus hesperus</name>
    <name type="common">Western plant bug</name>
    <dbReference type="NCBI Taxonomy" id="30085"/>
    <lineage>
        <taxon>Eukaryota</taxon>
        <taxon>Metazoa</taxon>
        <taxon>Ecdysozoa</taxon>
        <taxon>Arthropoda</taxon>
        <taxon>Hexapoda</taxon>
        <taxon>Insecta</taxon>
        <taxon>Pterygota</taxon>
        <taxon>Neoptera</taxon>
        <taxon>Paraneoptera</taxon>
        <taxon>Hemiptera</taxon>
        <taxon>Heteroptera</taxon>
        <taxon>Panheteroptera</taxon>
        <taxon>Cimicomorpha</taxon>
        <taxon>Miridae</taxon>
        <taxon>Mirini</taxon>
        <taxon>Lygus</taxon>
    </lineage>
</organism>
<proteinExistence type="inferred from homology"/>
<evidence type="ECO:0000259" key="6">
    <source>
        <dbReference type="PROSITE" id="PS50011"/>
    </source>
</evidence>
<dbReference type="Gene3D" id="1.10.510.10">
    <property type="entry name" value="Transferase(Phosphotransferase) domain 1"/>
    <property type="match status" value="1"/>
</dbReference>
<keyword evidence="2" id="KW-0547">Nucleotide-binding</keyword>
<feature type="coiled-coil region" evidence="4">
    <location>
        <begin position="320"/>
        <end position="347"/>
    </location>
</feature>
<dbReference type="SMART" id="SM00220">
    <property type="entry name" value="S_TKc"/>
    <property type="match status" value="1"/>
</dbReference>
<reference evidence="8" key="3">
    <citation type="journal article" date="2016" name="Gigascience">
        <title>De novo construction of an expanded transcriptome assembly for the western tarnished plant bug, Lygus hesperus.</title>
        <authorList>
            <person name="Tassone E.E."/>
            <person name="Geib S.M."/>
            <person name="Hall B."/>
            <person name="Fabrick J.A."/>
            <person name="Brent C.S."/>
            <person name="Hull J.J."/>
        </authorList>
    </citation>
    <scope>NUCLEOTIDE SEQUENCE</scope>
</reference>
<dbReference type="PANTHER" id="PTHR48012">
    <property type="entry name" value="STERILE20-LIKE KINASE, ISOFORM B-RELATED"/>
    <property type="match status" value="1"/>
</dbReference>
<keyword evidence="7" id="KW-0808">Transferase</keyword>
<dbReference type="GO" id="GO:0005524">
    <property type="term" value="F:ATP binding"/>
    <property type="evidence" value="ECO:0007669"/>
    <property type="project" value="UniProtKB-KW"/>
</dbReference>
<dbReference type="SUPFAM" id="SSF56112">
    <property type="entry name" value="Protein kinase-like (PK-like)"/>
    <property type="match status" value="1"/>
</dbReference>
<gene>
    <name evidence="7" type="primary">STK39</name>
    <name evidence="8" type="synonym">STK39_0</name>
    <name evidence="7" type="ORF">CM83_1656</name>
    <name evidence="8" type="ORF">g.20120</name>
</gene>
<evidence type="ECO:0000256" key="1">
    <source>
        <dbReference type="ARBA" id="ARBA00008874"/>
    </source>
</evidence>
<evidence type="ECO:0000313" key="7">
    <source>
        <dbReference type="EMBL" id="JAG10477.1"/>
    </source>
</evidence>